<feature type="region of interest" description="Disordered" evidence="1">
    <location>
        <begin position="194"/>
        <end position="220"/>
    </location>
</feature>
<gene>
    <name evidence="2" type="ORF">BDK51DRAFT_45213</name>
</gene>
<reference evidence="3" key="1">
    <citation type="journal article" date="2018" name="Nat. Microbiol.">
        <title>Leveraging single-cell genomics to expand the fungal tree of life.</title>
        <authorList>
            <person name="Ahrendt S.R."/>
            <person name="Quandt C.A."/>
            <person name="Ciobanu D."/>
            <person name="Clum A."/>
            <person name="Salamov A."/>
            <person name="Andreopoulos B."/>
            <person name="Cheng J.F."/>
            <person name="Woyke T."/>
            <person name="Pelin A."/>
            <person name="Henrissat B."/>
            <person name="Reynolds N.K."/>
            <person name="Benny G.L."/>
            <person name="Smith M.E."/>
            <person name="James T.Y."/>
            <person name="Grigoriev I.V."/>
        </authorList>
    </citation>
    <scope>NUCLEOTIDE SEQUENCE [LARGE SCALE GENOMIC DNA]</scope>
</reference>
<evidence type="ECO:0000256" key="1">
    <source>
        <dbReference type="SAM" id="MobiDB-lite"/>
    </source>
</evidence>
<proteinExistence type="predicted"/>
<dbReference type="AlphaFoldDB" id="A0A4P9W279"/>
<organism evidence="2 3">
    <name type="scientific">Blyttiomyces helicus</name>
    <dbReference type="NCBI Taxonomy" id="388810"/>
    <lineage>
        <taxon>Eukaryota</taxon>
        <taxon>Fungi</taxon>
        <taxon>Fungi incertae sedis</taxon>
        <taxon>Chytridiomycota</taxon>
        <taxon>Chytridiomycota incertae sedis</taxon>
        <taxon>Chytridiomycetes</taxon>
        <taxon>Chytridiomycetes incertae sedis</taxon>
        <taxon>Blyttiomyces</taxon>
    </lineage>
</organism>
<evidence type="ECO:0000313" key="3">
    <source>
        <dbReference type="Proteomes" id="UP000269721"/>
    </source>
</evidence>
<feature type="region of interest" description="Disordered" evidence="1">
    <location>
        <begin position="246"/>
        <end position="281"/>
    </location>
</feature>
<name>A0A4P9W279_9FUNG</name>
<protein>
    <submittedName>
        <fullName evidence="2">Uncharacterized protein</fullName>
    </submittedName>
</protein>
<accession>A0A4P9W279</accession>
<dbReference type="EMBL" id="ML000402">
    <property type="protein sequence ID" value="RKO84176.1"/>
    <property type="molecule type" value="Genomic_DNA"/>
</dbReference>
<dbReference type="Proteomes" id="UP000269721">
    <property type="component" value="Unassembled WGS sequence"/>
</dbReference>
<sequence>MLRDPGACSNIINRREERTIGPGGRSAMHRWMHRGCDPHISRHTGLEGLSGEAVIRGMWILQWERNRARPIIRGAGLVPKLPPILHYLERPPQDPSSISRFSGNPTVVNSIAAPPTLAKHHPIRVLTRLETPPLCATTPTASTSAGPWTCGTGSPIRITWSVRRSKMHTTNARCHGETHPTGSHNKKACWAGPHEESKMQQRGLGTQREWSDGRPPGSSTVLDRAMGAETASHMCSVDHCPMPEAQSLTFSHSPPASPAQMAPVGSAVDLPQDSADIPPSV</sequence>
<keyword evidence="3" id="KW-1185">Reference proteome</keyword>
<evidence type="ECO:0000313" key="2">
    <source>
        <dbReference type="EMBL" id="RKO84176.1"/>
    </source>
</evidence>